<dbReference type="EMBL" id="CAJOBI010000582">
    <property type="protein sequence ID" value="CAF3832646.1"/>
    <property type="molecule type" value="Genomic_DNA"/>
</dbReference>
<evidence type="ECO:0000313" key="3">
    <source>
        <dbReference type="EMBL" id="CAF1316387.1"/>
    </source>
</evidence>
<proteinExistence type="predicted"/>
<name>A0A815ETE3_9BILA</name>
<dbReference type="EMBL" id="CAJNOV010011828">
    <property type="protein sequence ID" value="CAF1464671.1"/>
    <property type="molecule type" value="Genomic_DNA"/>
</dbReference>
<evidence type="ECO:0000256" key="1">
    <source>
        <dbReference type="SAM" id="Coils"/>
    </source>
</evidence>
<gene>
    <name evidence="4" type="ORF">CJN711_LOCUS25306</name>
    <name evidence="3" type="ORF">KQP761_LOCUS5518</name>
    <name evidence="5" type="ORF">MBJ925_LOCUS37929</name>
    <name evidence="6" type="ORF">SMN809_LOCUS2957</name>
</gene>
<evidence type="ECO:0000256" key="2">
    <source>
        <dbReference type="SAM" id="MobiDB-lite"/>
    </source>
</evidence>
<evidence type="ECO:0000313" key="4">
    <source>
        <dbReference type="EMBL" id="CAF1464671.1"/>
    </source>
</evidence>
<feature type="compositionally biased region" description="Polar residues" evidence="2">
    <location>
        <begin position="73"/>
        <end position="100"/>
    </location>
</feature>
<feature type="compositionally biased region" description="Polar residues" evidence="2">
    <location>
        <begin position="272"/>
        <end position="291"/>
    </location>
</feature>
<accession>A0A815ETE3</accession>
<dbReference type="Proteomes" id="UP000663855">
    <property type="component" value="Unassembled WGS sequence"/>
</dbReference>
<protein>
    <submittedName>
        <fullName evidence="3">Uncharacterized protein</fullName>
    </submittedName>
</protein>
<feature type="compositionally biased region" description="Polar residues" evidence="2">
    <location>
        <begin position="42"/>
        <end position="57"/>
    </location>
</feature>
<sequence>MYGSNPSTAVSDVWTRAAAATANSGPIPLGSGGGGPTRLPTVTNSNLPLNATSGLNNRSPPIPQTPRTPFPSIQQPFGQTNSPMSNNYATANSVPSFNQNSMNLAQNQNSQYEAYQRRLMQLEGENEDRRAATMNLAQMGTQLLQGQMDVQEQVLQYQFMLEQCMETLDHQNFILNEQAEELALFRAKMRHFEYLMDALKLSKEGNSLSQNLSGDLNNNQLCCREPLSLPAPSTSPFFAGGPTRITASTFQPFNPRYRSPNARAVAAENLNRRQSVTPTTANRNPPNSNGRPTRRFGNNNNNN</sequence>
<dbReference type="Proteomes" id="UP000663824">
    <property type="component" value="Unassembled WGS sequence"/>
</dbReference>
<dbReference type="OrthoDB" id="10031214at2759"/>
<dbReference type="EMBL" id="CAJNRE010021157">
    <property type="protein sequence ID" value="CAF2251904.1"/>
    <property type="molecule type" value="Genomic_DNA"/>
</dbReference>
<evidence type="ECO:0000313" key="7">
    <source>
        <dbReference type="Proteomes" id="UP000663834"/>
    </source>
</evidence>
<organism evidence="3 7">
    <name type="scientific">Rotaria magnacalcarata</name>
    <dbReference type="NCBI Taxonomy" id="392030"/>
    <lineage>
        <taxon>Eukaryota</taxon>
        <taxon>Metazoa</taxon>
        <taxon>Spiralia</taxon>
        <taxon>Gnathifera</taxon>
        <taxon>Rotifera</taxon>
        <taxon>Eurotatoria</taxon>
        <taxon>Bdelloidea</taxon>
        <taxon>Philodinida</taxon>
        <taxon>Philodinidae</taxon>
        <taxon>Rotaria</taxon>
    </lineage>
</organism>
<comment type="caution">
    <text evidence="3">The sequence shown here is derived from an EMBL/GenBank/DDBJ whole genome shotgun (WGS) entry which is preliminary data.</text>
</comment>
<dbReference type="AlphaFoldDB" id="A0A815ETE3"/>
<feature type="region of interest" description="Disordered" evidence="2">
    <location>
        <begin position="24"/>
        <end position="100"/>
    </location>
</feature>
<feature type="compositionally biased region" description="Pro residues" evidence="2">
    <location>
        <begin position="60"/>
        <end position="69"/>
    </location>
</feature>
<dbReference type="Proteomes" id="UP000663834">
    <property type="component" value="Unassembled WGS sequence"/>
</dbReference>
<keyword evidence="1" id="KW-0175">Coiled coil</keyword>
<dbReference type="Proteomes" id="UP000676336">
    <property type="component" value="Unassembled WGS sequence"/>
</dbReference>
<reference evidence="3" key="1">
    <citation type="submission" date="2021-02" db="EMBL/GenBank/DDBJ databases">
        <authorList>
            <person name="Nowell W R."/>
        </authorList>
    </citation>
    <scope>NUCLEOTIDE SEQUENCE</scope>
</reference>
<feature type="region of interest" description="Disordered" evidence="2">
    <location>
        <begin position="269"/>
        <end position="303"/>
    </location>
</feature>
<feature type="coiled-coil region" evidence="1">
    <location>
        <begin position="105"/>
        <end position="132"/>
    </location>
</feature>
<evidence type="ECO:0000313" key="5">
    <source>
        <dbReference type="EMBL" id="CAF2251904.1"/>
    </source>
</evidence>
<evidence type="ECO:0000313" key="6">
    <source>
        <dbReference type="EMBL" id="CAF3832646.1"/>
    </source>
</evidence>
<dbReference type="EMBL" id="CAJNOW010001429">
    <property type="protein sequence ID" value="CAF1316387.1"/>
    <property type="molecule type" value="Genomic_DNA"/>
</dbReference>